<evidence type="ECO:0000313" key="2">
    <source>
        <dbReference type="Proteomes" id="UP000595197"/>
    </source>
</evidence>
<dbReference type="EMBL" id="CP067420">
    <property type="protein sequence ID" value="QQP88419.1"/>
    <property type="molecule type" value="Genomic_DNA"/>
</dbReference>
<name>A0ABX7B268_9PROT</name>
<organism evidence="1 2">
    <name type="scientific">Skermanella cutis</name>
    <dbReference type="NCBI Taxonomy" id="2775420"/>
    <lineage>
        <taxon>Bacteria</taxon>
        <taxon>Pseudomonadati</taxon>
        <taxon>Pseudomonadota</taxon>
        <taxon>Alphaproteobacteria</taxon>
        <taxon>Rhodospirillales</taxon>
        <taxon>Azospirillaceae</taxon>
        <taxon>Skermanella</taxon>
    </lineage>
</organism>
<keyword evidence="2" id="KW-1185">Reference proteome</keyword>
<proteinExistence type="predicted"/>
<evidence type="ECO:0000313" key="1">
    <source>
        <dbReference type="EMBL" id="QQP88419.1"/>
    </source>
</evidence>
<protein>
    <submittedName>
        <fullName evidence="1">Uncharacterized protein</fullName>
    </submittedName>
</protein>
<dbReference type="Proteomes" id="UP000595197">
    <property type="component" value="Chromosome"/>
</dbReference>
<gene>
    <name evidence="1" type="ORF">IGS68_20590</name>
</gene>
<reference evidence="1" key="1">
    <citation type="submission" date="2021-02" db="EMBL/GenBank/DDBJ databases">
        <title>Skermanella TT6 skin isolate.</title>
        <authorList>
            <person name="Lee K."/>
            <person name="Ganzorig M."/>
        </authorList>
    </citation>
    <scope>NUCLEOTIDE SEQUENCE</scope>
    <source>
        <strain evidence="1">TT6</strain>
    </source>
</reference>
<accession>A0ABX7B268</accession>
<dbReference type="RefSeq" id="WP_201073286.1">
    <property type="nucleotide sequence ID" value="NZ_CP067420.1"/>
</dbReference>
<sequence length="56" mass="5889">MKMFILGTLTAIVIAAGVGIVLSNYLTNPAYDAFSTPSARVGEESTADHRFGDLAN</sequence>